<dbReference type="EMBL" id="JACCKD010000003">
    <property type="protein sequence ID" value="MBA0125912.1"/>
    <property type="molecule type" value="Genomic_DNA"/>
</dbReference>
<dbReference type="FunFam" id="2.40.110.10:FF:000002">
    <property type="entry name" value="Acyl-CoA dehydrogenase fadE12"/>
    <property type="match status" value="1"/>
</dbReference>
<dbReference type="InterPro" id="IPR036250">
    <property type="entry name" value="AcylCo_DH-like_C"/>
</dbReference>
<evidence type="ECO:0000313" key="12">
    <source>
        <dbReference type="Proteomes" id="UP000582974"/>
    </source>
</evidence>
<dbReference type="Pfam" id="PF00441">
    <property type="entry name" value="Acyl-CoA_dh_1"/>
    <property type="match status" value="1"/>
</dbReference>
<dbReference type="FunFam" id="1.20.140.10:FF:000001">
    <property type="entry name" value="Acyl-CoA dehydrogenase"/>
    <property type="match status" value="1"/>
</dbReference>
<dbReference type="InterPro" id="IPR037069">
    <property type="entry name" value="AcylCoA_DH/ox_N_sf"/>
</dbReference>
<evidence type="ECO:0000256" key="2">
    <source>
        <dbReference type="ARBA" id="ARBA00009347"/>
    </source>
</evidence>
<feature type="domain" description="Acyl-CoA oxidase/dehydrogenase middle" evidence="9">
    <location>
        <begin position="200"/>
        <end position="294"/>
    </location>
</feature>
<evidence type="ECO:0000259" key="8">
    <source>
        <dbReference type="Pfam" id="PF00441"/>
    </source>
</evidence>
<feature type="region of interest" description="Disordered" evidence="7">
    <location>
        <begin position="1"/>
        <end position="59"/>
    </location>
</feature>
<dbReference type="InterPro" id="IPR050741">
    <property type="entry name" value="Acyl-CoA_dehydrogenase"/>
</dbReference>
<dbReference type="PROSITE" id="PS00073">
    <property type="entry name" value="ACYL_COA_DH_2"/>
    <property type="match status" value="1"/>
</dbReference>
<keyword evidence="5 6" id="KW-0560">Oxidoreductase</keyword>
<organism evidence="11 12">
    <name type="scientific">Haloechinothrix aidingensis</name>
    <dbReference type="NCBI Taxonomy" id="2752311"/>
    <lineage>
        <taxon>Bacteria</taxon>
        <taxon>Bacillati</taxon>
        <taxon>Actinomycetota</taxon>
        <taxon>Actinomycetes</taxon>
        <taxon>Pseudonocardiales</taxon>
        <taxon>Pseudonocardiaceae</taxon>
        <taxon>Haloechinothrix</taxon>
    </lineage>
</organism>
<dbReference type="InterPro" id="IPR046373">
    <property type="entry name" value="Acyl-CoA_Oxase/DH_mid-dom_sf"/>
</dbReference>
<evidence type="ECO:0000259" key="10">
    <source>
        <dbReference type="Pfam" id="PF02771"/>
    </source>
</evidence>
<dbReference type="GO" id="GO:0033539">
    <property type="term" value="P:fatty acid beta-oxidation using acyl-CoA dehydrogenase"/>
    <property type="evidence" value="ECO:0007669"/>
    <property type="project" value="TreeGrafter"/>
</dbReference>
<feature type="domain" description="Acyl-CoA dehydrogenase/oxidase N-terminal" evidence="10">
    <location>
        <begin position="83"/>
        <end position="196"/>
    </location>
</feature>
<feature type="compositionally biased region" description="Basic and acidic residues" evidence="7">
    <location>
        <begin position="30"/>
        <end position="40"/>
    </location>
</feature>
<comment type="cofactor">
    <cofactor evidence="1 6">
        <name>FAD</name>
        <dbReference type="ChEBI" id="CHEBI:57692"/>
    </cofactor>
</comment>
<dbReference type="AlphaFoldDB" id="A0A838AA43"/>
<evidence type="ECO:0000256" key="6">
    <source>
        <dbReference type="RuleBase" id="RU362125"/>
    </source>
</evidence>
<evidence type="ECO:0000256" key="5">
    <source>
        <dbReference type="ARBA" id="ARBA00023002"/>
    </source>
</evidence>
<gene>
    <name evidence="11" type="ORF">H0B56_10200</name>
</gene>
<dbReference type="GO" id="GO:0005737">
    <property type="term" value="C:cytoplasm"/>
    <property type="evidence" value="ECO:0007669"/>
    <property type="project" value="TreeGrafter"/>
</dbReference>
<keyword evidence="4 6" id="KW-0274">FAD</keyword>
<comment type="similarity">
    <text evidence="2 6">Belongs to the acyl-CoA dehydrogenase family.</text>
</comment>
<evidence type="ECO:0000313" key="11">
    <source>
        <dbReference type="EMBL" id="MBA0125912.1"/>
    </source>
</evidence>
<dbReference type="SUPFAM" id="SSF56645">
    <property type="entry name" value="Acyl-CoA dehydrogenase NM domain-like"/>
    <property type="match status" value="1"/>
</dbReference>
<dbReference type="Gene3D" id="1.20.140.10">
    <property type="entry name" value="Butyryl-CoA Dehydrogenase, subunit A, domain 3"/>
    <property type="match status" value="1"/>
</dbReference>
<evidence type="ECO:0000256" key="4">
    <source>
        <dbReference type="ARBA" id="ARBA00022827"/>
    </source>
</evidence>
<evidence type="ECO:0000259" key="9">
    <source>
        <dbReference type="Pfam" id="PF02770"/>
    </source>
</evidence>
<dbReference type="PROSITE" id="PS00072">
    <property type="entry name" value="ACYL_COA_DH_1"/>
    <property type="match status" value="1"/>
</dbReference>
<evidence type="ECO:0000256" key="1">
    <source>
        <dbReference type="ARBA" id="ARBA00001974"/>
    </source>
</evidence>
<dbReference type="GO" id="GO:0050660">
    <property type="term" value="F:flavin adenine dinucleotide binding"/>
    <property type="evidence" value="ECO:0007669"/>
    <property type="project" value="InterPro"/>
</dbReference>
<dbReference type="InterPro" id="IPR009100">
    <property type="entry name" value="AcylCoA_DH/oxidase_NM_dom_sf"/>
</dbReference>
<accession>A0A838AA43</accession>
<evidence type="ECO:0000256" key="7">
    <source>
        <dbReference type="SAM" id="MobiDB-lite"/>
    </source>
</evidence>
<dbReference type="InterPro" id="IPR013786">
    <property type="entry name" value="AcylCoA_DH/ox_N"/>
</dbReference>
<feature type="domain" description="Acyl-CoA dehydrogenase/oxidase C-terminal" evidence="8">
    <location>
        <begin position="306"/>
        <end position="454"/>
    </location>
</feature>
<evidence type="ECO:0000256" key="3">
    <source>
        <dbReference type="ARBA" id="ARBA00022630"/>
    </source>
</evidence>
<proteinExistence type="inferred from homology"/>
<dbReference type="Gene3D" id="1.10.540.10">
    <property type="entry name" value="Acyl-CoA dehydrogenase/oxidase, N-terminal domain"/>
    <property type="match status" value="1"/>
</dbReference>
<protein>
    <submittedName>
        <fullName evidence="11">Acyl-CoA dehydrogenase family protein</fullName>
    </submittedName>
</protein>
<keyword evidence="3 6" id="KW-0285">Flavoprotein</keyword>
<dbReference type="Pfam" id="PF02770">
    <property type="entry name" value="Acyl-CoA_dh_M"/>
    <property type="match status" value="1"/>
</dbReference>
<sequence length="458" mass="49144">MAVVGAHADRGRAQAASAGDSRPTGPPVRPAEHARRELRDRRHSRGRCGIAGPFRSPGEGSRRVVAIAACRDTRGVAVNEFETDERRALRDTVRRFTEREVLPFAGAWERDGELPRELHRKAAELGLLGVAFPESAGGGGGDIIDSLVVTEEMLYAGAPGGVIASLFTNGIALPHIVAADDPGQLDRWVRPTLAGEAIGALAITEPDGGSDVAGLRTTAKRDGADYVVNGAKTFITSGTRADFVTTAVRTGEPGAHGISLLVIERDTPGFTVSRKLDKMGWQCSDTAELTFTDCRVPAANLVGEENTGFVQIAQNFVGERLGLAVQAYAAAQRALDLTVQWCRDRETFGRPLVSRQLVQHTLTEMARRVDVARTYTRDVAVRHAAGEDMIAQVAFAKNTAVSAGEWVVHEAVQLHGGLGYMREAEVERQYRDMRILGIGGGTNEIMTSLAANRLGFTS</sequence>
<keyword evidence="12" id="KW-1185">Reference proteome</keyword>
<dbReference type="InterPro" id="IPR006091">
    <property type="entry name" value="Acyl-CoA_Oxase/DH_mid-dom"/>
</dbReference>
<dbReference type="SUPFAM" id="SSF47203">
    <property type="entry name" value="Acyl-CoA dehydrogenase C-terminal domain-like"/>
    <property type="match status" value="1"/>
</dbReference>
<dbReference type="Gene3D" id="2.40.110.10">
    <property type="entry name" value="Butyryl-CoA Dehydrogenase, subunit A, domain 2"/>
    <property type="match status" value="1"/>
</dbReference>
<dbReference type="Pfam" id="PF02771">
    <property type="entry name" value="Acyl-CoA_dh_N"/>
    <property type="match status" value="1"/>
</dbReference>
<dbReference type="PANTHER" id="PTHR48083">
    <property type="entry name" value="MEDIUM-CHAIN SPECIFIC ACYL-COA DEHYDROGENASE, MITOCHONDRIAL-RELATED"/>
    <property type="match status" value="1"/>
</dbReference>
<reference evidence="11 12" key="1">
    <citation type="submission" date="2020-07" db="EMBL/GenBank/DDBJ databases">
        <title>Genome of Haloechinothrix sp.</title>
        <authorList>
            <person name="Tang S.-K."/>
            <person name="Yang L."/>
            <person name="Zhu W.-Y."/>
        </authorList>
    </citation>
    <scope>NUCLEOTIDE SEQUENCE [LARGE SCALE GENOMIC DNA]</scope>
    <source>
        <strain evidence="11 12">YIM 98757</strain>
    </source>
</reference>
<dbReference type="InterPro" id="IPR009075">
    <property type="entry name" value="AcylCo_DH/oxidase_C"/>
</dbReference>
<dbReference type="InterPro" id="IPR006089">
    <property type="entry name" value="Acyl-CoA_DH_CS"/>
</dbReference>
<dbReference type="PANTHER" id="PTHR48083:SF28">
    <property type="entry name" value="ACYL-COA DEHYDROGENASE FAMILY PROTEIN (AFU_ORTHOLOGUE AFUA_6G10880)-RELATED"/>
    <property type="match status" value="1"/>
</dbReference>
<dbReference type="GO" id="GO:0003995">
    <property type="term" value="F:acyl-CoA dehydrogenase activity"/>
    <property type="evidence" value="ECO:0007669"/>
    <property type="project" value="InterPro"/>
</dbReference>
<comment type="caution">
    <text evidence="11">The sequence shown here is derived from an EMBL/GenBank/DDBJ whole genome shotgun (WGS) entry which is preliminary data.</text>
</comment>
<dbReference type="Proteomes" id="UP000582974">
    <property type="component" value="Unassembled WGS sequence"/>
</dbReference>
<name>A0A838AA43_9PSEU</name>